<dbReference type="PRINTS" id="PR00381">
    <property type="entry name" value="KINESINLIGHT"/>
</dbReference>
<evidence type="ECO:0000313" key="15">
    <source>
        <dbReference type="Proteomes" id="UP000472260"/>
    </source>
</evidence>
<keyword evidence="6 10" id="KW-0802">TPR repeat</keyword>
<comment type="subunit">
    <text evidence="11">Oligomeric complex composed of two heavy chains and two light chains.</text>
</comment>
<evidence type="ECO:0000256" key="12">
    <source>
        <dbReference type="SAM" id="Coils"/>
    </source>
</evidence>
<dbReference type="GO" id="GO:0005871">
    <property type="term" value="C:kinesin complex"/>
    <property type="evidence" value="ECO:0007669"/>
    <property type="project" value="UniProtKB-UniRule"/>
</dbReference>
<evidence type="ECO:0000256" key="7">
    <source>
        <dbReference type="ARBA" id="ARBA00023054"/>
    </source>
</evidence>
<dbReference type="PANTHER" id="PTHR45783">
    <property type="entry name" value="KINESIN LIGHT CHAIN"/>
    <property type="match status" value="1"/>
</dbReference>
<dbReference type="PROSITE" id="PS50005">
    <property type="entry name" value="TPR"/>
    <property type="match status" value="2"/>
</dbReference>
<feature type="compositionally biased region" description="Basic and acidic residues" evidence="13">
    <location>
        <begin position="144"/>
        <end position="165"/>
    </location>
</feature>
<evidence type="ECO:0000256" key="11">
    <source>
        <dbReference type="RuleBase" id="RU367020"/>
    </source>
</evidence>
<evidence type="ECO:0000256" key="13">
    <source>
        <dbReference type="SAM" id="MobiDB-lite"/>
    </source>
</evidence>
<reference evidence="14" key="1">
    <citation type="submission" date="2025-08" db="UniProtKB">
        <authorList>
            <consortium name="Ensembl"/>
        </authorList>
    </citation>
    <scope>IDENTIFICATION</scope>
</reference>
<dbReference type="GO" id="GO:0005737">
    <property type="term" value="C:cytoplasm"/>
    <property type="evidence" value="ECO:0007669"/>
    <property type="project" value="TreeGrafter"/>
</dbReference>
<dbReference type="Pfam" id="PF13374">
    <property type="entry name" value="TPR_10"/>
    <property type="match status" value="1"/>
</dbReference>
<evidence type="ECO:0000256" key="1">
    <source>
        <dbReference type="ARBA" id="ARBA00004245"/>
    </source>
</evidence>
<evidence type="ECO:0000256" key="5">
    <source>
        <dbReference type="ARBA" id="ARBA00022737"/>
    </source>
</evidence>
<feature type="repeat" description="TPR" evidence="10">
    <location>
        <begin position="323"/>
        <end position="356"/>
    </location>
</feature>
<feature type="compositionally biased region" description="Acidic residues" evidence="13">
    <location>
        <begin position="166"/>
        <end position="175"/>
    </location>
</feature>
<dbReference type="Pfam" id="PF13424">
    <property type="entry name" value="TPR_12"/>
    <property type="match status" value="2"/>
</dbReference>
<keyword evidence="9 11" id="KW-0206">Cytoskeleton</keyword>
<keyword evidence="3 11" id="KW-0963">Cytoplasm</keyword>
<dbReference type="InterPro" id="IPR011990">
    <property type="entry name" value="TPR-like_helical_dom_sf"/>
</dbReference>
<keyword evidence="15" id="KW-1185">Reference proteome</keyword>
<evidence type="ECO:0000256" key="8">
    <source>
        <dbReference type="ARBA" id="ARBA00023175"/>
    </source>
</evidence>
<keyword evidence="8 11" id="KW-0505">Motor protein</keyword>
<reference evidence="14" key="2">
    <citation type="submission" date="2025-09" db="UniProtKB">
        <authorList>
            <consortium name="Ensembl"/>
        </authorList>
    </citation>
    <scope>IDENTIFICATION</scope>
</reference>
<dbReference type="SMART" id="SM00028">
    <property type="entry name" value="TPR"/>
    <property type="match status" value="4"/>
</dbReference>
<evidence type="ECO:0000256" key="4">
    <source>
        <dbReference type="ARBA" id="ARBA00022701"/>
    </source>
</evidence>
<evidence type="ECO:0000313" key="14">
    <source>
        <dbReference type="Ensembl" id="ENSSANP00000043271.1"/>
    </source>
</evidence>
<dbReference type="AlphaFoldDB" id="A0A671NCW0"/>
<comment type="subcellular location">
    <subcellularLocation>
        <location evidence="1 11">Cytoplasm</location>
        <location evidence="1 11">Cytoskeleton</location>
    </subcellularLocation>
</comment>
<feature type="repeat" description="TPR" evidence="10">
    <location>
        <begin position="239"/>
        <end position="272"/>
    </location>
</feature>
<gene>
    <name evidence="14" type="primary">klc2</name>
</gene>
<feature type="coiled-coil region" evidence="12">
    <location>
        <begin position="85"/>
        <end position="140"/>
    </location>
</feature>
<name>A0A671NCW0_9TELE</name>
<dbReference type="Gene3D" id="1.25.40.10">
    <property type="entry name" value="Tetratricopeptide repeat domain"/>
    <property type="match status" value="1"/>
</dbReference>
<dbReference type="InterPro" id="IPR019734">
    <property type="entry name" value="TPR_rpt"/>
</dbReference>
<organism evidence="14 15">
    <name type="scientific">Sinocyclocheilus anshuiensis</name>
    <dbReference type="NCBI Taxonomy" id="1608454"/>
    <lineage>
        <taxon>Eukaryota</taxon>
        <taxon>Metazoa</taxon>
        <taxon>Chordata</taxon>
        <taxon>Craniata</taxon>
        <taxon>Vertebrata</taxon>
        <taxon>Euteleostomi</taxon>
        <taxon>Actinopterygii</taxon>
        <taxon>Neopterygii</taxon>
        <taxon>Teleostei</taxon>
        <taxon>Ostariophysi</taxon>
        <taxon>Cypriniformes</taxon>
        <taxon>Cyprinidae</taxon>
        <taxon>Cyprininae</taxon>
        <taxon>Sinocyclocheilus</taxon>
    </lineage>
</organism>
<evidence type="ECO:0000256" key="9">
    <source>
        <dbReference type="ARBA" id="ARBA00023212"/>
    </source>
</evidence>
<dbReference type="GO" id="GO:0019894">
    <property type="term" value="F:kinesin binding"/>
    <property type="evidence" value="ECO:0007669"/>
    <property type="project" value="TreeGrafter"/>
</dbReference>
<dbReference type="SUPFAM" id="SSF48452">
    <property type="entry name" value="TPR-like"/>
    <property type="match status" value="2"/>
</dbReference>
<keyword evidence="5" id="KW-0677">Repeat</keyword>
<dbReference type="PANTHER" id="PTHR45783:SF2">
    <property type="entry name" value="KINESIN LIGHT CHAIN 2"/>
    <property type="match status" value="1"/>
</dbReference>
<proteinExistence type="inferred from homology"/>
<evidence type="ECO:0000256" key="10">
    <source>
        <dbReference type="PROSITE-ProRule" id="PRU00339"/>
    </source>
</evidence>
<dbReference type="GO" id="GO:0007018">
    <property type="term" value="P:microtubule-based movement"/>
    <property type="evidence" value="ECO:0007669"/>
    <property type="project" value="TreeGrafter"/>
</dbReference>
<evidence type="ECO:0000256" key="3">
    <source>
        <dbReference type="ARBA" id="ARBA00022490"/>
    </source>
</evidence>
<dbReference type="PROSITE" id="PS01160">
    <property type="entry name" value="KINESIN_LIGHT"/>
    <property type="match status" value="1"/>
</dbReference>
<evidence type="ECO:0000256" key="6">
    <source>
        <dbReference type="ARBA" id="ARBA00022803"/>
    </source>
</evidence>
<feature type="region of interest" description="Disordered" evidence="13">
    <location>
        <begin position="502"/>
        <end position="545"/>
    </location>
</feature>
<keyword evidence="4 11" id="KW-0493">Microtubule</keyword>
<dbReference type="Proteomes" id="UP000472260">
    <property type="component" value="Unassembled WGS sequence"/>
</dbReference>
<feature type="region of interest" description="Disordered" evidence="13">
    <location>
        <begin position="563"/>
        <end position="624"/>
    </location>
</feature>
<dbReference type="FunFam" id="1.25.40.10:FF:000003">
    <property type="entry name" value="kinesin light chain isoform X1"/>
    <property type="match status" value="1"/>
</dbReference>
<dbReference type="GO" id="GO:0005874">
    <property type="term" value="C:microtubule"/>
    <property type="evidence" value="ECO:0007669"/>
    <property type="project" value="UniProtKB-UniRule"/>
</dbReference>
<comment type="function">
    <text evidence="11">Kinesin is a microtubule-associated force-producing protein that play a role in organelle transport.</text>
</comment>
<dbReference type="Ensembl" id="ENSSANT00000046047.1">
    <property type="protein sequence ID" value="ENSSANP00000043271.1"/>
    <property type="gene ID" value="ENSSANG00000021741.1"/>
</dbReference>
<feature type="region of interest" description="Disordered" evidence="13">
    <location>
        <begin position="144"/>
        <end position="187"/>
    </location>
</feature>
<sequence length="624" mass="69369">MSAMVYPREETLERLTQDEIVLNTKAVMQGLETLRGEHAQLLNSILDCTQPPVVQEKSSLLRKSLEDIELGLGEAQVIIALSGHLSAVESEKQKLRAQVRRLCQENQWLRDELASTQHKLQKSEQSVAQLEEEKKHLEFMNQIRKLDEDASPSEEKAGEKEKDNLDDLFPNDDDQGPAQPSGEAAAQQGGYEIPARLRTLHNLVIQYASQGRYEVAVPLCKQALEDLEKTSGHDHPDVATMLNILALVYRDQNKYKEAAHLLNDALAIREKTLGKDHPAVAATLNNLAVLYGKRGKHKEAEPLCKRALEIREKVLGKFHPDVAKQLNNLALLCQNQGKYEEVEYYYRRALEIYENKLGADDPNVAKTKNNLATCYLKQGKFKDAETLYKEILTRAHEKEFGSVNNDNKPIWMHAEEREESKVSVQVCLRGSWVSECGGIRVTLLTFLSCSPTVNTTLKSLGTLYRRQGKLEAAETLEECATKNRKQGIDAINQSKVVELLKDGGCAGGDRRQSRDGVNGPGGPRGDCEGDEAEWSGDGNGALRRSGSFGKIREALRRSSEMLVKKLQGSGPQEPRNPGMKRASSLNFLNKSAEETSQESNSGLSESRGLSASNVDLTRRSSLIS</sequence>
<comment type="similarity">
    <text evidence="2 11">Belongs to the kinesin light chain family.</text>
</comment>
<protein>
    <recommendedName>
        <fullName evidence="11">Kinesin light chain</fullName>
    </recommendedName>
</protein>
<dbReference type="InterPro" id="IPR015792">
    <property type="entry name" value="Kinesin_light_repeat"/>
</dbReference>
<accession>A0A671NCW0</accession>
<dbReference type="InterPro" id="IPR002151">
    <property type="entry name" value="Kinesin_light"/>
</dbReference>
<feature type="compositionally biased region" description="Polar residues" evidence="13">
    <location>
        <begin position="597"/>
        <end position="624"/>
    </location>
</feature>
<keyword evidence="7 12" id="KW-0175">Coiled coil</keyword>
<evidence type="ECO:0000256" key="2">
    <source>
        <dbReference type="ARBA" id="ARBA00009622"/>
    </source>
</evidence>